<evidence type="ECO:0000256" key="6">
    <source>
        <dbReference type="ARBA" id="ARBA00023004"/>
    </source>
</evidence>
<comment type="caution">
    <text evidence="11">The sequence shown here is derived from an EMBL/GenBank/DDBJ whole genome shotgun (WGS) entry which is preliminary data.</text>
</comment>
<dbReference type="InterPro" id="IPR001128">
    <property type="entry name" value="Cyt_P450"/>
</dbReference>
<dbReference type="EMBL" id="LNIX01000048">
    <property type="protein sequence ID" value="OXA38105.1"/>
    <property type="molecule type" value="Genomic_DNA"/>
</dbReference>
<feature type="region of interest" description="Disordered" evidence="10">
    <location>
        <begin position="471"/>
        <end position="490"/>
    </location>
</feature>
<dbReference type="GO" id="GO:0016712">
    <property type="term" value="F:oxidoreductase activity, acting on paired donors, with incorporation or reduction of molecular oxygen, reduced flavin or flavoprotein as one donor, and incorporation of one atom of oxygen"/>
    <property type="evidence" value="ECO:0007669"/>
    <property type="project" value="TreeGrafter"/>
</dbReference>
<dbReference type="InterPro" id="IPR002401">
    <property type="entry name" value="Cyt_P450_E_grp-I"/>
</dbReference>
<evidence type="ECO:0000313" key="12">
    <source>
        <dbReference type="Proteomes" id="UP000198287"/>
    </source>
</evidence>
<gene>
    <name evidence="11" type="ORF">Fcan01_27141</name>
</gene>
<dbReference type="OrthoDB" id="3934656at2759"/>
<dbReference type="OMA" id="GGTQCPL"/>
<feature type="binding site" description="axial binding residue" evidence="8">
    <location>
        <position position="445"/>
    </location>
    <ligand>
        <name>heme</name>
        <dbReference type="ChEBI" id="CHEBI:30413"/>
    </ligand>
    <ligandPart>
        <name>Fe</name>
        <dbReference type="ChEBI" id="CHEBI:18248"/>
    </ligandPart>
</feature>
<dbReference type="GO" id="GO:0006805">
    <property type="term" value="P:xenobiotic metabolic process"/>
    <property type="evidence" value="ECO:0007669"/>
    <property type="project" value="TreeGrafter"/>
</dbReference>
<evidence type="ECO:0000313" key="11">
    <source>
        <dbReference type="EMBL" id="OXA38105.1"/>
    </source>
</evidence>
<dbReference type="Gene3D" id="1.10.630.10">
    <property type="entry name" value="Cytochrome P450"/>
    <property type="match status" value="1"/>
</dbReference>
<organism evidence="11 12">
    <name type="scientific">Folsomia candida</name>
    <name type="common">Springtail</name>
    <dbReference type="NCBI Taxonomy" id="158441"/>
    <lineage>
        <taxon>Eukaryota</taxon>
        <taxon>Metazoa</taxon>
        <taxon>Ecdysozoa</taxon>
        <taxon>Arthropoda</taxon>
        <taxon>Hexapoda</taxon>
        <taxon>Collembola</taxon>
        <taxon>Entomobryomorpha</taxon>
        <taxon>Isotomoidea</taxon>
        <taxon>Isotomidae</taxon>
        <taxon>Proisotominae</taxon>
        <taxon>Folsomia</taxon>
    </lineage>
</organism>
<evidence type="ECO:0000256" key="1">
    <source>
        <dbReference type="ARBA" id="ARBA00001971"/>
    </source>
</evidence>
<dbReference type="SUPFAM" id="SSF48264">
    <property type="entry name" value="Cytochrome P450"/>
    <property type="match status" value="1"/>
</dbReference>
<evidence type="ECO:0000256" key="3">
    <source>
        <dbReference type="ARBA" id="ARBA00022617"/>
    </source>
</evidence>
<dbReference type="GO" id="GO:0005737">
    <property type="term" value="C:cytoplasm"/>
    <property type="evidence" value="ECO:0007669"/>
    <property type="project" value="TreeGrafter"/>
</dbReference>
<keyword evidence="4 8" id="KW-0479">Metal-binding</keyword>
<dbReference type="GO" id="GO:0020037">
    <property type="term" value="F:heme binding"/>
    <property type="evidence" value="ECO:0007669"/>
    <property type="project" value="InterPro"/>
</dbReference>
<evidence type="ECO:0000256" key="7">
    <source>
        <dbReference type="ARBA" id="ARBA00023033"/>
    </source>
</evidence>
<dbReference type="STRING" id="158441.A0A226CXP8"/>
<dbReference type="PRINTS" id="PR00463">
    <property type="entry name" value="EP450I"/>
</dbReference>
<proteinExistence type="inferred from homology"/>
<comment type="cofactor">
    <cofactor evidence="1 8">
        <name>heme</name>
        <dbReference type="ChEBI" id="CHEBI:30413"/>
    </cofactor>
</comment>
<dbReference type="PROSITE" id="PS00086">
    <property type="entry name" value="CYTOCHROME_P450"/>
    <property type="match status" value="1"/>
</dbReference>
<dbReference type="Proteomes" id="UP000198287">
    <property type="component" value="Unassembled WGS sequence"/>
</dbReference>
<name>A0A226CXP8_FOLCA</name>
<keyword evidence="7 9" id="KW-0503">Monooxygenase</keyword>
<keyword evidence="5 9" id="KW-0560">Oxidoreductase</keyword>
<dbReference type="GO" id="GO:0008395">
    <property type="term" value="F:steroid hydroxylase activity"/>
    <property type="evidence" value="ECO:0007669"/>
    <property type="project" value="TreeGrafter"/>
</dbReference>
<dbReference type="InterPro" id="IPR017972">
    <property type="entry name" value="Cyt_P450_CS"/>
</dbReference>
<dbReference type="PANTHER" id="PTHR24300">
    <property type="entry name" value="CYTOCHROME P450 508A4-RELATED"/>
    <property type="match status" value="1"/>
</dbReference>
<dbReference type="GO" id="GO:0006082">
    <property type="term" value="P:organic acid metabolic process"/>
    <property type="evidence" value="ECO:0007669"/>
    <property type="project" value="TreeGrafter"/>
</dbReference>
<dbReference type="PRINTS" id="PR00385">
    <property type="entry name" value="P450"/>
</dbReference>
<reference evidence="11 12" key="1">
    <citation type="submission" date="2015-12" db="EMBL/GenBank/DDBJ databases">
        <title>The genome of Folsomia candida.</title>
        <authorList>
            <person name="Faddeeva A."/>
            <person name="Derks M.F."/>
            <person name="Anvar Y."/>
            <person name="Smit S."/>
            <person name="Van Straalen N."/>
            <person name="Roelofs D."/>
        </authorList>
    </citation>
    <scope>NUCLEOTIDE SEQUENCE [LARGE SCALE GENOMIC DNA]</scope>
    <source>
        <strain evidence="11 12">VU population</strain>
        <tissue evidence="11">Whole body</tissue>
    </source>
</reference>
<evidence type="ECO:0000256" key="5">
    <source>
        <dbReference type="ARBA" id="ARBA00023002"/>
    </source>
</evidence>
<dbReference type="GO" id="GO:0005506">
    <property type="term" value="F:iron ion binding"/>
    <property type="evidence" value="ECO:0007669"/>
    <property type="project" value="InterPro"/>
</dbReference>
<protein>
    <submittedName>
        <fullName evidence="11">Methyl farnesoate epoxidase</fullName>
    </submittedName>
</protein>
<accession>A0A226CXP8</accession>
<keyword evidence="12" id="KW-1185">Reference proteome</keyword>
<evidence type="ECO:0000256" key="4">
    <source>
        <dbReference type="ARBA" id="ARBA00022723"/>
    </source>
</evidence>
<sequence>MLVEFVLLVSCIFAYLFWKDNYSVAKRPPGPTRLPIIGNLHQMALTGKKLPFEAFDVLSKTYGPLFSIKMGMKEAVVVTSFEDMAILLAKDETAGRVLEEFIADRSFKEELGVLFSNGEMWKSVRRFTIRTLRDFGFGRKSSLESMMSEELRHFVDKIKTDAKASGNSSVYVYTFFNLSLVNVIWSMVAGKTFSYDDERLIKFIEMNEGLFKAGNFGSDISVAFPFLRHMFPNATNANLFKAGFAEFHEYFREIIAEHKARPDYGTNPDSFVDVFLAKIDEMNETDPSEGFYTHDQLLIVMIDLFMTGTETLNGVLSFGLLFLILNPEVQAKVQKEIDAVVPHGGEVLFEHKQKMIYVQATIMEILRLGNIVPVIPPRKVMQDFTYKGYTFPKDTTIIPNLHSVFVNEKYWDDPKAFRPERFIDSNGELCNMSKFSPFGFGKRFCLGETQATPAIFLYFTTLVQQFEFSKMENQPDPTTDPSPGFTLSPTPFHMKVKARY</sequence>
<dbReference type="AlphaFoldDB" id="A0A226CXP8"/>
<dbReference type="Pfam" id="PF00067">
    <property type="entry name" value="p450"/>
    <property type="match status" value="1"/>
</dbReference>
<dbReference type="InterPro" id="IPR036396">
    <property type="entry name" value="Cyt_P450_sf"/>
</dbReference>
<dbReference type="PANTHER" id="PTHR24300:SF376">
    <property type="entry name" value="CYTOCHROME P450 15A1"/>
    <property type="match status" value="1"/>
</dbReference>
<evidence type="ECO:0000256" key="8">
    <source>
        <dbReference type="PIRSR" id="PIRSR602401-1"/>
    </source>
</evidence>
<comment type="similarity">
    <text evidence="2 9">Belongs to the cytochrome P450 family.</text>
</comment>
<keyword evidence="3 8" id="KW-0349">Heme</keyword>
<evidence type="ECO:0000256" key="10">
    <source>
        <dbReference type="SAM" id="MobiDB-lite"/>
    </source>
</evidence>
<feature type="compositionally biased region" description="Polar residues" evidence="10">
    <location>
        <begin position="471"/>
        <end position="489"/>
    </location>
</feature>
<keyword evidence="6 8" id="KW-0408">Iron</keyword>
<evidence type="ECO:0000256" key="9">
    <source>
        <dbReference type="RuleBase" id="RU000461"/>
    </source>
</evidence>
<evidence type="ECO:0000256" key="2">
    <source>
        <dbReference type="ARBA" id="ARBA00010617"/>
    </source>
</evidence>
<dbReference type="FunFam" id="1.10.630.10:FF:000036">
    <property type="entry name" value="CYtochrome P450 family"/>
    <property type="match status" value="1"/>
</dbReference>
<dbReference type="InterPro" id="IPR050182">
    <property type="entry name" value="Cytochrome_P450_fam2"/>
</dbReference>